<protein>
    <submittedName>
        <fullName evidence="1">Uncharacterized protein</fullName>
    </submittedName>
</protein>
<accession>A0A7N0U549</accession>
<dbReference type="Proteomes" id="UP000594263">
    <property type="component" value="Unplaced"/>
</dbReference>
<evidence type="ECO:0000313" key="1">
    <source>
        <dbReference type="EnsemblPlants" id="Kaladp0055s0196.1.v1.1.CDS.1"/>
    </source>
</evidence>
<dbReference type="SUPFAM" id="SSF52058">
    <property type="entry name" value="L domain-like"/>
    <property type="match status" value="1"/>
</dbReference>
<name>A0A7N0U549_KALFE</name>
<dbReference type="InterPro" id="IPR032675">
    <property type="entry name" value="LRR_dom_sf"/>
</dbReference>
<evidence type="ECO:0000313" key="2">
    <source>
        <dbReference type="Proteomes" id="UP000594263"/>
    </source>
</evidence>
<dbReference type="PANTHER" id="PTHR15140">
    <property type="entry name" value="TUBULIN-SPECIFIC CHAPERONE E"/>
    <property type="match status" value="1"/>
</dbReference>
<dbReference type="AlphaFoldDB" id="A0A7N0U549"/>
<organism evidence="1 2">
    <name type="scientific">Kalanchoe fedtschenkoi</name>
    <name type="common">Lavender scallops</name>
    <name type="synonym">South American air plant</name>
    <dbReference type="NCBI Taxonomy" id="63787"/>
    <lineage>
        <taxon>Eukaryota</taxon>
        <taxon>Viridiplantae</taxon>
        <taxon>Streptophyta</taxon>
        <taxon>Embryophyta</taxon>
        <taxon>Tracheophyta</taxon>
        <taxon>Spermatophyta</taxon>
        <taxon>Magnoliopsida</taxon>
        <taxon>eudicotyledons</taxon>
        <taxon>Gunneridae</taxon>
        <taxon>Pentapetalae</taxon>
        <taxon>Saxifragales</taxon>
        <taxon>Crassulaceae</taxon>
        <taxon>Kalanchoe</taxon>
    </lineage>
</organism>
<dbReference type="PANTHER" id="PTHR15140:SF37">
    <property type="entry name" value="UBIQUITIN-LIKE DOMAIN-CONTAINING PROTEIN"/>
    <property type="match status" value="1"/>
</dbReference>
<keyword evidence="2" id="KW-1185">Reference proteome</keyword>
<proteinExistence type="predicted"/>
<dbReference type="OMA" id="RSINCAI"/>
<dbReference type="Gramene" id="Kaladp0055s0196.1.v1.1">
    <property type="protein sequence ID" value="Kaladp0055s0196.1.v1.1.CDS.1"/>
    <property type="gene ID" value="Kaladp0055s0196.v1.1"/>
</dbReference>
<sequence>MSLRRLYLTGKLESFTIWMEKLRKLVKIFLKASSLPNDPLVTLEQLPDLVHIELHQVFNGKEMHLSKVKFKKLKNLGLHELESLERVIVDKTAMPNLERFTLHDCGSLKSLPAGIEHLTTLKVLDCVYMPEELITSIQALPSQIQHIPEVNFIRIVDGVLDNSRLTHAEDGINESTDVSRTNTMQRLNAFIDN</sequence>
<dbReference type="EnsemblPlants" id="Kaladp0055s0196.1.v1.1">
    <property type="protein sequence ID" value="Kaladp0055s0196.1.v1.1.CDS.1"/>
    <property type="gene ID" value="Kaladp0055s0196.v1.1"/>
</dbReference>
<reference evidence="1" key="1">
    <citation type="submission" date="2021-01" db="UniProtKB">
        <authorList>
            <consortium name="EnsemblPlants"/>
        </authorList>
    </citation>
    <scope>IDENTIFICATION</scope>
</reference>
<dbReference type="Gene3D" id="3.80.10.10">
    <property type="entry name" value="Ribonuclease Inhibitor"/>
    <property type="match status" value="1"/>
</dbReference>